<evidence type="ECO:0000256" key="8">
    <source>
        <dbReference type="ARBA" id="ARBA00022832"/>
    </source>
</evidence>
<organism evidence="27 28">
    <name type="scientific">Seriola lalandi dorsalis</name>
    <dbReference type="NCBI Taxonomy" id="1841481"/>
    <lineage>
        <taxon>Eukaryota</taxon>
        <taxon>Metazoa</taxon>
        <taxon>Chordata</taxon>
        <taxon>Craniata</taxon>
        <taxon>Vertebrata</taxon>
        <taxon>Euteleostomi</taxon>
        <taxon>Actinopterygii</taxon>
        <taxon>Neopterygii</taxon>
        <taxon>Teleostei</taxon>
        <taxon>Neoteleostei</taxon>
        <taxon>Acanthomorphata</taxon>
        <taxon>Carangaria</taxon>
        <taxon>Carangiformes</taxon>
        <taxon>Carangidae</taxon>
        <taxon>Seriola</taxon>
    </lineage>
</organism>
<dbReference type="Gene3D" id="1.10.540.10">
    <property type="entry name" value="Acyl-CoA dehydrogenase/oxidase, N-terminal domain"/>
    <property type="match status" value="1"/>
</dbReference>
<feature type="domain" description="Acyl-coenzyme A oxidase N-terminal" evidence="25">
    <location>
        <begin position="15"/>
        <end position="132"/>
    </location>
</feature>
<protein>
    <recommendedName>
        <fullName evidence="21">Acyl-coenzyme A oxidase</fullName>
    </recommendedName>
</protein>
<dbReference type="InterPro" id="IPR034171">
    <property type="entry name" value="ACO"/>
</dbReference>
<evidence type="ECO:0000256" key="16">
    <source>
        <dbReference type="ARBA" id="ARBA00036750"/>
    </source>
</evidence>
<dbReference type="PANTHER" id="PTHR10909">
    <property type="entry name" value="ELECTRON TRANSPORT OXIDOREDUCTASE"/>
    <property type="match status" value="1"/>
</dbReference>
<comment type="catalytic activity">
    <reaction evidence="13">
        <text>(6Z,9Z,12Z,15Z,18Z,21Z)-tetracosahexaenoyl-CoA + O2 = (2E,6Z,9Z,12Z,15Z,18Z,21Z)-tetracosaheptaenoyl-CoA + H2O2</text>
        <dbReference type="Rhea" id="RHEA:39119"/>
        <dbReference type="ChEBI" id="CHEBI:15379"/>
        <dbReference type="ChEBI" id="CHEBI:16240"/>
        <dbReference type="ChEBI" id="CHEBI:74086"/>
        <dbReference type="ChEBI" id="CHEBI:76360"/>
    </reaction>
    <physiologicalReaction direction="left-to-right" evidence="13">
        <dbReference type="Rhea" id="RHEA:39120"/>
    </physiologicalReaction>
</comment>
<evidence type="ECO:0000256" key="1">
    <source>
        <dbReference type="ARBA" id="ARBA00001974"/>
    </source>
</evidence>
<comment type="subcellular location">
    <subcellularLocation>
        <location evidence="2">Peroxisome</location>
    </subcellularLocation>
</comment>
<dbReference type="GO" id="GO:0005504">
    <property type="term" value="F:fatty acid binding"/>
    <property type="evidence" value="ECO:0007669"/>
    <property type="project" value="InterPro"/>
</dbReference>
<dbReference type="Gene3D" id="2.40.110.10">
    <property type="entry name" value="Butyryl-CoA Dehydrogenase, subunit A, domain 2"/>
    <property type="match status" value="1"/>
</dbReference>
<dbReference type="GO" id="GO:0055088">
    <property type="term" value="P:lipid homeostasis"/>
    <property type="evidence" value="ECO:0007669"/>
    <property type="project" value="TreeGrafter"/>
</dbReference>
<comment type="catalytic activity">
    <reaction evidence="14">
        <text>hexanoyl-CoA + O2 = (2E)-hexenoyl-CoA + H2O2</text>
        <dbReference type="Rhea" id="RHEA:40311"/>
        <dbReference type="ChEBI" id="CHEBI:15379"/>
        <dbReference type="ChEBI" id="CHEBI:16240"/>
        <dbReference type="ChEBI" id="CHEBI:62077"/>
        <dbReference type="ChEBI" id="CHEBI:62620"/>
    </reaction>
    <physiologicalReaction direction="left-to-right" evidence="14">
        <dbReference type="Rhea" id="RHEA:40312"/>
    </physiologicalReaction>
</comment>
<evidence type="ECO:0000256" key="12">
    <source>
        <dbReference type="ARBA" id="ARBA00036151"/>
    </source>
</evidence>
<comment type="similarity">
    <text evidence="4 21">Belongs to the acyl-CoA oxidase family.</text>
</comment>
<reference evidence="27" key="2">
    <citation type="submission" date="2025-09" db="UniProtKB">
        <authorList>
            <consortium name="Ensembl"/>
        </authorList>
    </citation>
    <scope>IDENTIFICATION</scope>
</reference>
<keyword evidence="7 21" id="KW-0274">FAD</keyword>
<dbReference type="Pfam" id="PF01756">
    <property type="entry name" value="ACOX"/>
    <property type="match status" value="1"/>
</dbReference>
<dbReference type="Pfam" id="PF14749">
    <property type="entry name" value="Acyl-CoA_ox_N"/>
    <property type="match status" value="1"/>
</dbReference>
<evidence type="ECO:0000313" key="27">
    <source>
        <dbReference type="Ensembl" id="ENSSLDP00000005978.1"/>
    </source>
</evidence>
<dbReference type="GO" id="GO:0033540">
    <property type="term" value="P:fatty acid beta-oxidation using acyl-CoA oxidase"/>
    <property type="evidence" value="ECO:0007669"/>
    <property type="project" value="InterPro"/>
</dbReference>
<evidence type="ECO:0000256" key="4">
    <source>
        <dbReference type="ARBA" id="ARBA00006288"/>
    </source>
</evidence>
<evidence type="ECO:0000256" key="22">
    <source>
        <dbReference type="PIRSR" id="PIRSR000168-1"/>
    </source>
</evidence>
<comment type="catalytic activity">
    <reaction evidence="19">
        <text>octadecanoyl-CoA + O2 = (2E)-octadecenoyl-CoA + H2O2</text>
        <dbReference type="Rhea" id="RHEA:38971"/>
        <dbReference type="ChEBI" id="CHEBI:15379"/>
        <dbReference type="ChEBI" id="CHEBI:16240"/>
        <dbReference type="ChEBI" id="CHEBI:57394"/>
        <dbReference type="ChEBI" id="CHEBI:71412"/>
    </reaction>
    <physiologicalReaction direction="left-to-right" evidence="19">
        <dbReference type="Rhea" id="RHEA:38972"/>
    </physiologicalReaction>
</comment>
<proteinExistence type="inferred from homology"/>
<comment type="pathway">
    <text evidence="3">Lipid metabolism; peroxisomal fatty acid beta-oxidation.</text>
</comment>
<evidence type="ECO:0000256" key="17">
    <source>
        <dbReference type="ARBA" id="ARBA00036791"/>
    </source>
</evidence>
<comment type="catalytic activity">
    <reaction evidence="16">
        <text>glutaryl-CoA + O2 = (2E)-glutaconyl-CoA + H2O2</text>
        <dbReference type="Rhea" id="RHEA:40315"/>
        <dbReference type="ChEBI" id="CHEBI:15379"/>
        <dbReference type="ChEBI" id="CHEBI:16240"/>
        <dbReference type="ChEBI" id="CHEBI:57353"/>
        <dbReference type="ChEBI" id="CHEBI:57378"/>
    </reaction>
    <physiologicalReaction direction="left-to-right" evidence="16">
        <dbReference type="Rhea" id="RHEA:40316"/>
    </physiologicalReaction>
</comment>
<dbReference type="InterPro" id="IPR046373">
    <property type="entry name" value="Acyl-CoA_Oxase/DH_mid-dom_sf"/>
</dbReference>
<comment type="cofactor">
    <cofactor evidence="1">
        <name>FAD</name>
        <dbReference type="ChEBI" id="CHEBI:57692"/>
    </cofactor>
</comment>
<feature type="binding site" evidence="23">
    <location>
        <position position="139"/>
    </location>
    <ligand>
        <name>FAD</name>
        <dbReference type="ChEBI" id="CHEBI:57692"/>
    </ligand>
</feature>
<dbReference type="STRING" id="1841481.ENSSLDP00000005978"/>
<feature type="domain" description="Acyl-CoA oxidase C-terminal" evidence="24">
    <location>
        <begin position="479"/>
        <end position="657"/>
    </location>
</feature>
<keyword evidence="9" id="KW-0560">Oxidoreductase</keyword>
<dbReference type="Ensembl" id="ENSSLDT00000006182.1">
    <property type="protein sequence ID" value="ENSSLDP00000005978.1"/>
    <property type="gene ID" value="ENSSLDG00000004221.1"/>
</dbReference>
<keyword evidence="28" id="KW-1185">Reference proteome</keyword>
<evidence type="ECO:0000256" key="11">
    <source>
        <dbReference type="ARBA" id="ARBA00023140"/>
    </source>
</evidence>
<evidence type="ECO:0000256" key="10">
    <source>
        <dbReference type="ARBA" id="ARBA00023098"/>
    </source>
</evidence>
<comment type="catalytic activity">
    <reaction evidence="12">
        <text>decanoyl-CoA + O2 = (2E)-decenoyl-CoA + H2O2</text>
        <dbReference type="Rhea" id="RHEA:40179"/>
        <dbReference type="ChEBI" id="CHEBI:15379"/>
        <dbReference type="ChEBI" id="CHEBI:16240"/>
        <dbReference type="ChEBI" id="CHEBI:61406"/>
        <dbReference type="ChEBI" id="CHEBI:61430"/>
    </reaction>
    <physiologicalReaction direction="left-to-right" evidence="12">
        <dbReference type="Rhea" id="RHEA:40180"/>
    </physiologicalReaction>
</comment>
<dbReference type="AlphaFoldDB" id="A0A3B4WZ31"/>
<comment type="catalytic activity">
    <reaction evidence="20">
        <text>tetradecanoyl-CoA + O2 = (2E)-tetradecenoyl-CoA + H2O2</text>
        <dbReference type="Rhea" id="RHEA:40183"/>
        <dbReference type="ChEBI" id="CHEBI:15379"/>
        <dbReference type="ChEBI" id="CHEBI:16240"/>
        <dbReference type="ChEBI" id="CHEBI:57385"/>
        <dbReference type="ChEBI" id="CHEBI:61405"/>
    </reaction>
    <physiologicalReaction direction="left-to-right" evidence="20">
        <dbReference type="Rhea" id="RHEA:40184"/>
    </physiologicalReaction>
</comment>
<evidence type="ECO:0000259" key="24">
    <source>
        <dbReference type="Pfam" id="PF01756"/>
    </source>
</evidence>
<keyword evidence="8" id="KW-0276">Fatty acid metabolism</keyword>
<dbReference type="FunFam" id="1.20.140.10:FF:000005">
    <property type="entry name" value="Acyl-coenzyme A oxidase"/>
    <property type="match status" value="1"/>
</dbReference>
<dbReference type="Proteomes" id="UP000261360">
    <property type="component" value="Unplaced"/>
</dbReference>
<sequence length="661" mass="74491">MNPDIMKERQNATFDVEKLTNILDGGPEKTKRRREIESMVLSDPDFKEEDPNFLSRSERYDQAVRKSAQMILKLREYGIADPEEIYCYKSMICGNHHEAMGLHFVMFTPTLYSQCDHQQSRKWLPLADSFQVVGTYAQTELGHGTHLRGLETTATYDPATQEFVLNSPTVSSIKWWPGGLGKTSNHAIVLAQLYTQGNCHGLHAFIVPIRDMNTHEPLPGIVVGDIGPKFGFNEVDNGFLKLENVRIPRENMLMKYAKVEPDGTYVKPPSAKLTYGTMVFIRSMIVGESARALSKSCTIAIRYSSVRHQSELRPGSPEPQILDYQTQQYKLFPLLAMSYAFTFVGQYMRQTYHRITGDINQGDFSELPELHALSAGLKAFTTWATNAGIEVCRMSCGGHGYSRSSALPDIYVEFTPTCTYEGENTVMMLQTARYLVKSYRQAKNGQQLSGIVSYLNEAEYRRVQPQPVAARPTVVDINDLASLVEVYKLRAAILVEMAAKSIQQELQRRKSQEDAWNNSAIDLVRASDAHCHYVVVKLFTDKLGEIGDTAIHSVLSTLALLYALHGITQNSGDFLQAGLLTVPQVLLMSVRIKELLSQLRPNAVALVDAFDVHDKKLNSVLGRYDGNVYEHLFDWARRSPLNSTEVHESFHKYLKPLRSKL</sequence>
<keyword evidence="10" id="KW-0443">Lipid metabolism</keyword>
<evidence type="ECO:0000313" key="28">
    <source>
        <dbReference type="Proteomes" id="UP000261360"/>
    </source>
</evidence>
<dbReference type="FunFam" id="2.40.110.10:FF:000003">
    <property type="entry name" value="Acyl-coenzyme A oxidase"/>
    <property type="match status" value="1"/>
</dbReference>
<comment type="catalytic activity">
    <reaction evidence="18">
        <text>octanoyl-CoA + O2 = (2E)-octenoyl-CoA + H2O2</text>
        <dbReference type="Rhea" id="RHEA:40175"/>
        <dbReference type="ChEBI" id="CHEBI:15379"/>
        <dbReference type="ChEBI" id="CHEBI:16240"/>
        <dbReference type="ChEBI" id="CHEBI:57386"/>
        <dbReference type="ChEBI" id="CHEBI:62242"/>
    </reaction>
    <physiologicalReaction direction="left-to-right" evidence="18">
        <dbReference type="Rhea" id="RHEA:40176"/>
    </physiologicalReaction>
</comment>
<evidence type="ECO:0000256" key="5">
    <source>
        <dbReference type="ARBA" id="ARBA00022553"/>
    </source>
</evidence>
<dbReference type="PANTHER" id="PTHR10909:SF250">
    <property type="entry name" value="PEROXISOMAL ACYL-COENZYME A OXIDASE 1"/>
    <property type="match status" value="1"/>
</dbReference>
<dbReference type="InterPro" id="IPR055060">
    <property type="entry name" value="ACOX_C_alpha1"/>
</dbReference>
<evidence type="ECO:0000259" key="26">
    <source>
        <dbReference type="Pfam" id="PF22924"/>
    </source>
</evidence>
<feature type="domain" description="Acyl-CoA oxidase C-alpha1" evidence="26">
    <location>
        <begin position="275"/>
        <end position="436"/>
    </location>
</feature>
<dbReference type="GO" id="GO:0071949">
    <property type="term" value="F:FAD binding"/>
    <property type="evidence" value="ECO:0007669"/>
    <property type="project" value="InterPro"/>
</dbReference>
<evidence type="ECO:0000256" key="7">
    <source>
        <dbReference type="ARBA" id="ARBA00022827"/>
    </source>
</evidence>
<dbReference type="SUPFAM" id="SSF56645">
    <property type="entry name" value="Acyl-CoA dehydrogenase NM domain-like"/>
    <property type="match status" value="1"/>
</dbReference>
<keyword evidence="11" id="KW-0576">Peroxisome</keyword>
<dbReference type="InterPro" id="IPR029320">
    <property type="entry name" value="Acyl-CoA_ox_N"/>
</dbReference>
<dbReference type="SUPFAM" id="SSF47203">
    <property type="entry name" value="Acyl-CoA dehydrogenase C-terminal domain-like"/>
    <property type="match status" value="2"/>
</dbReference>
<dbReference type="GO" id="GO:0000038">
    <property type="term" value="P:very long-chain fatty acid metabolic process"/>
    <property type="evidence" value="ECO:0007669"/>
    <property type="project" value="TreeGrafter"/>
</dbReference>
<comment type="catalytic activity">
    <reaction evidence="17">
        <text>dodecanoyl-CoA + O2 = (2E)-dodecenoyl-CoA + H2O2</text>
        <dbReference type="Rhea" id="RHEA:40171"/>
        <dbReference type="ChEBI" id="CHEBI:15379"/>
        <dbReference type="ChEBI" id="CHEBI:16240"/>
        <dbReference type="ChEBI" id="CHEBI:57330"/>
        <dbReference type="ChEBI" id="CHEBI:57375"/>
    </reaction>
    <physiologicalReaction direction="left-to-right" evidence="17">
        <dbReference type="Rhea" id="RHEA:40172"/>
    </physiologicalReaction>
</comment>
<dbReference type="InterPro" id="IPR037069">
    <property type="entry name" value="AcylCoA_DH/ox_N_sf"/>
</dbReference>
<feature type="active site" description="Proton acceptor" evidence="22">
    <location>
        <position position="421"/>
    </location>
</feature>
<dbReference type="InterPro" id="IPR002655">
    <property type="entry name" value="Acyl-CoA_oxidase_C"/>
</dbReference>
<dbReference type="InterPro" id="IPR009100">
    <property type="entry name" value="AcylCoA_DH/oxidase_NM_dom_sf"/>
</dbReference>
<evidence type="ECO:0000256" key="21">
    <source>
        <dbReference type="PIRNR" id="PIRNR000168"/>
    </source>
</evidence>
<dbReference type="Pfam" id="PF22924">
    <property type="entry name" value="ACOX_C_alpha1"/>
    <property type="match status" value="1"/>
</dbReference>
<dbReference type="InterPro" id="IPR012258">
    <property type="entry name" value="Acyl-CoA_oxidase"/>
</dbReference>
<evidence type="ECO:0000259" key="25">
    <source>
        <dbReference type="Pfam" id="PF14749"/>
    </source>
</evidence>
<evidence type="ECO:0000256" key="13">
    <source>
        <dbReference type="ARBA" id="ARBA00036338"/>
    </source>
</evidence>
<evidence type="ECO:0000256" key="23">
    <source>
        <dbReference type="PIRSR" id="PIRSR000168-2"/>
    </source>
</evidence>
<evidence type="ECO:0000256" key="6">
    <source>
        <dbReference type="ARBA" id="ARBA00022630"/>
    </source>
</evidence>
<dbReference type="PIRSF" id="PIRSF000168">
    <property type="entry name" value="Acyl-CoA_oxidase"/>
    <property type="match status" value="1"/>
</dbReference>
<name>A0A3B4WZ31_SERLL</name>
<dbReference type="CDD" id="cd01150">
    <property type="entry name" value="AXO"/>
    <property type="match status" value="1"/>
</dbReference>
<evidence type="ECO:0000256" key="9">
    <source>
        <dbReference type="ARBA" id="ARBA00023002"/>
    </source>
</evidence>
<comment type="catalytic activity">
    <reaction evidence="15">
        <text>(5Z,8Z,11Z,14Z,17Z)-eicosapentaenoyl-CoA + O2 = (2E,5Z,8Z,11Z,14Z,17Z)-eicosahexaenoyl-CoA + H2O2</text>
        <dbReference type="Rhea" id="RHEA:69643"/>
        <dbReference type="ChEBI" id="CHEBI:15379"/>
        <dbReference type="ChEBI" id="CHEBI:16240"/>
        <dbReference type="ChEBI" id="CHEBI:73862"/>
        <dbReference type="ChEBI" id="CHEBI:187901"/>
    </reaction>
    <physiologicalReaction direction="left-to-right" evidence="15">
        <dbReference type="Rhea" id="RHEA:69644"/>
    </physiologicalReaction>
</comment>
<evidence type="ECO:0000256" key="2">
    <source>
        <dbReference type="ARBA" id="ARBA00004275"/>
    </source>
</evidence>
<evidence type="ECO:0000256" key="15">
    <source>
        <dbReference type="ARBA" id="ARBA00036444"/>
    </source>
</evidence>
<keyword evidence="5" id="KW-0597">Phosphoprotein</keyword>
<dbReference type="GeneTree" id="ENSGT00940000157287"/>
<accession>A0A3B4WZ31</accession>
<evidence type="ECO:0000256" key="18">
    <source>
        <dbReference type="ARBA" id="ARBA00048334"/>
    </source>
</evidence>
<dbReference type="GO" id="GO:0005777">
    <property type="term" value="C:peroxisome"/>
    <property type="evidence" value="ECO:0007669"/>
    <property type="project" value="UniProtKB-SubCell"/>
</dbReference>
<dbReference type="GO" id="GO:0003997">
    <property type="term" value="F:acyl-CoA oxidase activity"/>
    <property type="evidence" value="ECO:0007669"/>
    <property type="project" value="InterPro"/>
</dbReference>
<feature type="binding site" evidence="23">
    <location>
        <position position="178"/>
    </location>
    <ligand>
        <name>FAD</name>
        <dbReference type="ChEBI" id="CHEBI:57692"/>
    </ligand>
</feature>
<keyword evidence="6 21" id="KW-0285">Flavoprotein</keyword>
<dbReference type="FunFam" id="1.10.540.10:FF:000006">
    <property type="entry name" value="Acyl-coenzyme A oxidase"/>
    <property type="match status" value="1"/>
</dbReference>
<evidence type="ECO:0000256" key="19">
    <source>
        <dbReference type="ARBA" id="ARBA00048450"/>
    </source>
</evidence>
<dbReference type="FunFam" id="1.20.140.10:FF:000007">
    <property type="entry name" value="Acyl-coenzyme A oxidase"/>
    <property type="match status" value="1"/>
</dbReference>
<reference evidence="27" key="1">
    <citation type="submission" date="2025-08" db="UniProtKB">
        <authorList>
            <consortium name="Ensembl"/>
        </authorList>
    </citation>
    <scope>IDENTIFICATION</scope>
</reference>
<evidence type="ECO:0000256" key="20">
    <source>
        <dbReference type="ARBA" id="ARBA00048946"/>
    </source>
</evidence>
<dbReference type="InterPro" id="IPR036250">
    <property type="entry name" value="AcylCo_DH-like_C"/>
</dbReference>
<dbReference type="Gene3D" id="1.20.140.10">
    <property type="entry name" value="Butyryl-CoA Dehydrogenase, subunit A, domain 3"/>
    <property type="match status" value="2"/>
</dbReference>
<evidence type="ECO:0000256" key="3">
    <source>
        <dbReference type="ARBA" id="ARBA00004846"/>
    </source>
</evidence>
<evidence type="ECO:0000256" key="14">
    <source>
        <dbReference type="ARBA" id="ARBA00036399"/>
    </source>
</evidence>